<keyword evidence="2" id="KW-1185">Reference proteome</keyword>
<evidence type="ECO:0000313" key="1">
    <source>
        <dbReference type="EMBL" id="QOX62586.1"/>
    </source>
</evidence>
<dbReference type="Proteomes" id="UP000594014">
    <property type="component" value="Chromosome"/>
</dbReference>
<name>A0ACD1A8A6_9FIRM</name>
<evidence type="ECO:0000313" key="2">
    <source>
        <dbReference type="Proteomes" id="UP000594014"/>
    </source>
</evidence>
<organism evidence="1 2">
    <name type="scientific">Anoxybacterium hadale</name>
    <dbReference type="NCBI Taxonomy" id="3408580"/>
    <lineage>
        <taxon>Bacteria</taxon>
        <taxon>Bacillati</taxon>
        <taxon>Bacillota</taxon>
        <taxon>Clostridia</taxon>
        <taxon>Peptostreptococcales</taxon>
        <taxon>Anaerovoracaceae</taxon>
        <taxon>Anoxybacterium</taxon>
    </lineage>
</organism>
<sequence>MLYPNCTADLLGLKDVIVTRVENFNNQIHVWLESRLQMQVCPVCRHGTKRTHSYREQLVKDLPLQGLHCLLHVRKRRYYCPHCGTVFQERLSFLARYQRNTKRLTSKVLHDYSCEQSTASIAKRNGISTGTAIRIFDRVSYPLPKLPRVLSIDEFKGNAGGRKFQCILTDPVKHKVLDILPSKKSDDLIAYFLQFPLEKRKQVQYLVMDMSLQFRDVMTLCFPEASVITDKFHVCRYVTWALENVRKSEQKKFSDERRKYFKKSRWLLLSRQEKLNEEQCQQLENMLAVSEKLRKAYWLKENFYVFMDSKDIYEAKESE</sequence>
<reference evidence="1" key="1">
    <citation type="submission" date="2019-08" db="EMBL/GenBank/DDBJ databases">
        <title>Genome sequence of Clostridiales bacterium MT110.</title>
        <authorList>
            <person name="Cao J."/>
        </authorList>
    </citation>
    <scope>NUCLEOTIDE SEQUENCE</scope>
    <source>
        <strain evidence="1">MT110</strain>
    </source>
</reference>
<protein>
    <submittedName>
        <fullName evidence="1">ISL3 family transposase</fullName>
    </submittedName>
</protein>
<proteinExistence type="predicted"/>
<dbReference type="EMBL" id="CP042469">
    <property type="protein sequence ID" value="QOX62586.1"/>
    <property type="molecule type" value="Genomic_DNA"/>
</dbReference>
<gene>
    <name evidence="1" type="ORF">FRZ06_04110</name>
</gene>
<accession>A0ACD1A8A6</accession>